<dbReference type="AlphaFoldDB" id="Q7F1B3"/>
<gene>
    <name evidence="1" type="primary">OJ1657_A07.106</name>
</gene>
<evidence type="ECO:0000313" key="1">
    <source>
        <dbReference type="EMBL" id="BAC83221.1"/>
    </source>
</evidence>
<accession>Q7F1B3</accession>
<dbReference type="Proteomes" id="UP000000763">
    <property type="component" value="Chromosome 7"/>
</dbReference>
<name>Q7F1B3_ORYSJ</name>
<dbReference type="EMBL" id="AP003930">
    <property type="protein sequence ID" value="BAC83221.1"/>
    <property type="molecule type" value="Genomic_DNA"/>
</dbReference>
<evidence type="ECO:0000313" key="2">
    <source>
        <dbReference type="Proteomes" id="UP000000763"/>
    </source>
</evidence>
<reference evidence="2" key="1">
    <citation type="journal article" date="2005" name="Nature">
        <title>The map-based sequence of the rice genome.</title>
        <authorList>
            <consortium name="International rice genome sequencing project (IRGSP)"/>
            <person name="Matsumoto T."/>
            <person name="Wu J."/>
            <person name="Kanamori H."/>
            <person name="Katayose Y."/>
            <person name="Fujisawa M."/>
            <person name="Namiki N."/>
            <person name="Mizuno H."/>
            <person name="Yamamoto K."/>
            <person name="Antonio B.A."/>
            <person name="Baba T."/>
            <person name="Sakata K."/>
            <person name="Nagamura Y."/>
            <person name="Aoki H."/>
            <person name="Arikawa K."/>
            <person name="Arita K."/>
            <person name="Bito T."/>
            <person name="Chiden Y."/>
            <person name="Fujitsuka N."/>
            <person name="Fukunaka R."/>
            <person name="Hamada M."/>
            <person name="Harada C."/>
            <person name="Hayashi A."/>
            <person name="Hijishita S."/>
            <person name="Honda M."/>
            <person name="Hosokawa S."/>
            <person name="Ichikawa Y."/>
            <person name="Idonuma A."/>
            <person name="Iijima M."/>
            <person name="Ikeda M."/>
            <person name="Ikeno M."/>
            <person name="Ito K."/>
            <person name="Ito S."/>
            <person name="Ito T."/>
            <person name="Ito Y."/>
            <person name="Ito Y."/>
            <person name="Iwabuchi A."/>
            <person name="Kamiya K."/>
            <person name="Karasawa W."/>
            <person name="Kurita K."/>
            <person name="Katagiri S."/>
            <person name="Kikuta A."/>
            <person name="Kobayashi H."/>
            <person name="Kobayashi N."/>
            <person name="Machita K."/>
            <person name="Maehara T."/>
            <person name="Masukawa M."/>
            <person name="Mizubayashi T."/>
            <person name="Mukai Y."/>
            <person name="Nagasaki H."/>
            <person name="Nagata Y."/>
            <person name="Naito S."/>
            <person name="Nakashima M."/>
            <person name="Nakama Y."/>
            <person name="Nakamichi Y."/>
            <person name="Nakamura M."/>
            <person name="Meguro A."/>
            <person name="Negishi M."/>
            <person name="Ohta I."/>
            <person name="Ohta T."/>
            <person name="Okamoto M."/>
            <person name="Ono N."/>
            <person name="Saji S."/>
            <person name="Sakaguchi M."/>
            <person name="Sakai K."/>
            <person name="Shibata M."/>
            <person name="Shimokawa T."/>
            <person name="Song J."/>
            <person name="Takazaki Y."/>
            <person name="Terasawa K."/>
            <person name="Tsugane M."/>
            <person name="Tsuji K."/>
            <person name="Ueda S."/>
            <person name="Waki K."/>
            <person name="Yamagata H."/>
            <person name="Yamamoto M."/>
            <person name="Yamamoto S."/>
            <person name="Yamane H."/>
            <person name="Yoshiki S."/>
            <person name="Yoshihara R."/>
            <person name="Yukawa K."/>
            <person name="Zhong H."/>
            <person name="Yano M."/>
            <person name="Yuan Q."/>
            <person name="Ouyang S."/>
            <person name="Liu J."/>
            <person name="Jones K.M."/>
            <person name="Gansberger K."/>
            <person name="Moffat K."/>
            <person name="Hill J."/>
            <person name="Bera J."/>
            <person name="Fadrosh D."/>
            <person name="Jin S."/>
            <person name="Johri S."/>
            <person name="Kim M."/>
            <person name="Overton L."/>
            <person name="Reardon M."/>
            <person name="Tsitrin T."/>
            <person name="Vuong H."/>
            <person name="Weaver B."/>
            <person name="Ciecko A."/>
            <person name="Tallon L."/>
            <person name="Jackson J."/>
            <person name="Pai G."/>
            <person name="Aken S.V."/>
            <person name="Utterback T."/>
            <person name="Reidmuller S."/>
            <person name="Feldblyum T."/>
            <person name="Hsiao J."/>
            <person name="Zismann V."/>
            <person name="Iobst S."/>
            <person name="de Vazeille A.R."/>
            <person name="Buell C.R."/>
            <person name="Ying K."/>
            <person name="Li Y."/>
            <person name="Lu T."/>
            <person name="Huang Y."/>
            <person name="Zhao Q."/>
            <person name="Feng Q."/>
            <person name="Zhang L."/>
            <person name="Zhu J."/>
            <person name="Weng Q."/>
            <person name="Mu J."/>
            <person name="Lu Y."/>
            <person name="Fan D."/>
            <person name="Liu Y."/>
            <person name="Guan J."/>
            <person name="Zhang Y."/>
            <person name="Yu S."/>
            <person name="Liu X."/>
            <person name="Zhang Y."/>
            <person name="Hong G."/>
            <person name="Han B."/>
            <person name="Choisne N."/>
            <person name="Demange N."/>
            <person name="Orjeda G."/>
            <person name="Samain S."/>
            <person name="Cattolico L."/>
            <person name="Pelletier E."/>
            <person name="Couloux A."/>
            <person name="Segurens B."/>
            <person name="Wincker P."/>
            <person name="D'Hont A."/>
            <person name="Scarpelli C."/>
            <person name="Weissenbach J."/>
            <person name="Salanoubat M."/>
            <person name="Quetier F."/>
            <person name="Yu Y."/>
            <person name="Kim H.R."/>
            <person name="Rambo T."/>
            <person name="Currie J."/>
            <person name="Collura K."/>
            <person name="Luo M."/>
            <person name="Yang T."/>
            <person name="Ammiraju J.S.S."/>
            <person name="Engler F."/>
            <person name="Soderlund C."/>
            <person name="Wing R.A."/>
            <person name="Palmer L.E."/>
            <person name="de la Bastide M."/>
            <person name="Spiegel L."/>
            <person name="Nascimento L."/>
            <person name="Zutavern T."/>
            <person name="O'Shaughnessy A."/>
            <person name="Dike S."/>
            <person name="Dedhia N."/>
            <person name="Preston R."/>
            <person name="Balija V."/>
            <person name="McCombie W.R."/>
            <person name="Chow T."/>
            <person name="Chen H."/>
            <person name="Chung M."/>
            <person name="Chen C."/>
            <person name="Shaw J."/>
            <person name="Wu H."/>
            <person name="Hsiao K."/>
            <person name="Chao Y."/>
            <person name="Chu M."/>
            <person name="Cheng C."/>
            <person name="Hour A."/>
            <person name="Lee P."/>
            <person name="Lin S."/>
            <person name="Lin Y."/>
            <person name="Liou J."/>
            <person name="Liu S."/>
            <person name="Hsing Y."/>
            <person name="Raghuvanshi S."/>
            <person name="Mohanty A."/>
            <person name="Bharti A.K."/>
            <person name="Gaur A."/>
            <person name="Gupta V."/>
            <person name="Kumar D."/>
            <person name="Ravi V."/>
            <person name="Vij S."/>
            <person name="Kapur A."/>
            <person name="Khurana P."/>
            <person name="Khurana P."/>
            <person name="Khurana J.P."/>
            <person name="Tyagi A.K."/>
            <person name="Gaikwad K."/>
            <person name="Singh A."/>
            <person name="Dalal V."/>
            <person name="Srivastava S."/>
            <person name="Dixit A."/>
            <person name="Pal A.K."/>
            <person name="Ghazi I.A."/>
            <person name="Yadav M."/>
            <person name="Pandit A."/>
            <person name="Bhargava A."/>
            <person name="Sureshbabu K."/>
            <person name="Batra K."/>
            <person name="Sharma T.R."/>
            <person name="Mohapatra T."/>
            <person name="Singh N.K."/>
            <person name="Messing J."/>
            <person name="Nelson A.B."/>
            <person name="Fuks G."/>
            <person name="Kavchok S."/>
            <person name="Keizer G."/>
            <person name="Linton E."/>
            <person name="Llaca V."/>
            <person name="Song R."/>
            <person name="Tanyolac B."/>
            <person name="Young S."/>
            <person name="Ho-Il K."/>
            <person name="Hahn J.H."/>
            <person name="Sangsakoo G."/>
            <person name="Vanavichit A."/>
            <person name="de Mattos Luiz.A.T."/>
            <person name="Zimmer P.D."/>
            <person name="Malone G."/>
            <person name="Dellagostin O."/>
            <person name="de Oliveira A.C."/>
            <person name="Bevan M."/>
            <person name="Bancroft I."/>
            <person name="Minx P."/>
            <person name="Cordum H."/>
            <person name="Wilson R."/>
            <person name="Cheng Z."/>
            <person name="Jin W."/>
            <person name="Jiang J."/>
            <person name="Leong S.A."/>
            <person name="Iwama H."/>
            <person name="Gojobori T."/>
            <person name="Itoh T."/>
            <person name="Niimura Y."/>
            <person name="Fujii Y."/>
            <person name="Habara T."/>
            <person name="Sakai H."/>
            <person name="Sato Y."/>
            <person name="Wilson G."/>
            <person name="Kumar K."/>
            <person name="McCouch S."/>
            <person name="Juretic N."/>
            <person name="Hoen D."/>
            <person name="Wright S."/>
            <person name="Bruskiewich R."/>
            <person name="Bureau T."/>
            <person name="Miyao A."/>
            <person name="Hirochika H."/>
            <person name="Nishikawa T."/>
            <person name="Kadowaki K."/>
            <person name="Sugiura M."/>
            <person name="Burr B."/>
            <person name="Sasaki T."/>
        </authorList>
    </citation>
    <scope>NUCLEOTIDE SEQUENCE [LARGE SCALE GENOMIC DNA]</scope>
    <source>
        <strain evidence="2">cv. Nipponbare</strain>
    </source>
</reference>
<organism evidence="1 2">
    <name type="scientific">Oryza sativa subsp. japonica</name>
    <name type="common">Rice</name>
    <dbReference type="NCBI Taxonomy" id="39947"/>
    <lineage>
        <taxon>Eukaryota</taxon>
        <taxon>Viridiplantae</taxon>
        <taxon>Streptophyta</taxon>
        <taxon>Embryophyta</taxon>
        <taxon>Tracheophyta</taxon>
        <taxon>Spermatophyta</taxon>
        <taxon>Magnoliopsida</taxon>
        <taxon>Liliopsida</taxon>
        <taxon>Poales</taxon>
        <taxon>Poaceae</taxon>
        <taxon>BOP clade</taxon>
        <taxon>Oryzoideae</taxon>
        <taxon>Oryzeae</taxon>
        <taxon>Oryzinae</taxon>
        <taxon>Oryza</taxon>
        <taxon>Oryza sativa</taxon>
    </lineage>
</organism>
<protein>
    <submittedName>
        <fullName evidence="1">Uncharacterized protein</fullName>
    </submittedName>
</protein>
<reference evidence="2" key="2">
    <citation type="journal article" date="2008" name="Nucleic Acids Res.">
        <title>The rice annotation project database (RAP-DB): 2008 update.</title>
        <authorList>
            <consortium name="The rice annotation project (RAP)"/>
        </authorList>
    </citation>
    <scope>GENOME REANNOTATION</scope>
    <source>
        <strain evidence="2">cv. Nipponbare</strain>
    </source>
</reference>
<proteinExistence type="predicted"/>
<sequence>MEGFGWIEHGGPFFMAVWLEGECGIGRPRGEYSPQMPDEGIRVICPDAASQALGELGEAGRVTPLR</sequence>